<proteinExistence type="predicted"/>
<name>A0A2M8LPL1_9ACTN</name>
<accession>A0A2M8LPL1</accession>
<dbReference type="EMBL" id="PGGW01000071">
    <property type="protein sequence ID" value="PJE93862.1"/>
    <property type="molecule type" value="Genomic_DNA"/>
</dbReference>
<protein>
    <submittedName>
        <fullName evidence="1">Uncharacterized protein</fullName>
    </submittedName>
</protein>
<dbReference type="AlphaFoldDB" id="A0A2M8LPL1"/>
<reference evidence="1 2" key="1">
    <citation type="submission" date="2017-11" db="EMBL/GenBank/DDBJ databases">
        <title>Streptomyces carmine sp. nov., a novel actinomycete isolated from Sophora alopecuroides in Xinjiang, China.</title>
        <authorList>
            <person name="Wang Y."/>
            <person name="Luo X."/>
            <person name="Wan C."/>
            <person name="Zhang L."/>
        </authorList>
    </citation>
    <scope>NUCLEOTIDE SEQUENCE [LARGE SCALE GENOMIC DNA]</scope>
    <source>
        <strain evidence="1 2">TRM SA0054</strain>
    </source>
</reference>
<evidence type="ECO:0000313" key="1">
    <source>
        <dbReference type="EMBL" id="PJE93862.1"/>
    </source>
</evidence>
<comment type="caution">
    <text evidence="1">The sequence shown here is derived from an EMBL/GenBank/DDBJ whole genome shotgun (WGS) entry which is preliminary data.</text>
</comment>
<dbReference type="Proteomes" id="UP000230407">
    <property type="component" value="Unassembled WGS sequence"/>
</dbReference>
<keyword evidence="2" id="KW-1185">Reference proteome</keyword>
<sequence>MPVLRLLVVLSAGSRGGAPGRRTDAAAGGFAEFAGLAAAWLRRGATVHPAAVTAPTLTADDLTSPARTLTDD</sequence>
<organism evidence="1 2">
    <name type="scientific">Streptomyces carminius</name>
    <dbReference type="NCBI Taxonomy" id="2665496"/>
    <lineage>
        <taxon>Bacteria</taxon>
        <taxon>Bacillati</taxon>
        <taxon>Actinomycetota</taxon>
        <taxon>Actinomycetes</taxon>
        <taxon>Kitasatosporales</taxon>
        <taxon>Streptomycetaceae</taxon>
        <taxon>Streptomyces</taxon>
    </lineage>
</organism>
<evidence type="ECO:0000313" key="2">
    <source>
        <dbReference type="Proteomes" id="UP000230407"/>
    </source>
</evidence>
<gene>
    <name evidence="1" type="ORF">CUT44_32230</name>
</gene>